<evidence type="ECO:0000256" key="1">
    <source>
        <dbReference type="ARBA" id="ARBA00023015"/>
    </source>
</evidence>
<dbReference type="InterPro" id="IPR001845">
    <property type="entry name" value="HTH_ArsR_DNA-bd_dom"/>
</dbReference>
<keyword evidence="2" id="KW-0238">DNA-binding</keyword>
<dbReference type="STRING" id="29539.SAMN02745716_0554"/>
<dbReference type="InterPro" id="IPR036390">
    <property type="entry name" value="WH_DNA-bd_sf"/>
</dbReference>
<keyword evidence="6" id="KW-1185">Reference proteome</keyword>
<dbReference type="PANTHER" id="PTHR33154">
    <property type="entry name" value="TRANSCRIPTIONAL REGULATOR, ARSR FAMILY"/>
    <property type="match status" value="1"/>
</dbReference>
<reference evidence="6" key="1">
    <citation type="submission" date="2016-10" db="EMBL/GenBank/DDBJ databases">
        <authorList>
            <person name="Varghese N."/>
            <person name="Submissions S."/>
        </authorList>
    </citation>
    <scope>NUCLEOTIDE SEQUENCE [LARGE SCALE GENOMIC DNA]</scope>
    <source>
        <strain evidence="6">ATCC 35263</strain>
    </source>
</reference>
<dbReference type="OrthoDB" id="4471357at2"/>
<dbReference type="EMBL" id="FNWJ01000001">
    <property type="protein sequence ID" value="SEH10788.1"/>
    <property type="molecule type" value="Genomic_DNA"/>
</dbReference>
<dbReference type="NCBIfam" id="NF033788">
    <property type="entry name" value="HTH_metalloreg"/>
    <property type="match status" value="1"/>
</dbReference>
<dbReference type="AlphaFoldDB" id="A0A1H6FKW6"/>
<keyword evidence="3" id="KW-0804">Transcription</keyword>
<dbReference type="GO" id="GO:0003677">
    <property type="term" value="F:DNA binding"/>
    <property type="evidence" value="ECO:0007669"/>
    <property type="project" value="UniProtKB-KW"/>
</dbReference>
<dbReference type="CDD" id="cd00090">
    <property type="entry name" value="HTH_ARSR"/>
    <property type="match status" value="1"/>
</dbReference>
<organism evidence="5 6">
    <name type="scientific">Thermoleophilum album</name>
    <dbReference type="NCBI Taxonomy" id="29539"/>
    <lineage>
        <taxon>Bacteria</taxon>
        <taxon>Bacillati</taxon>
        <taxon>Actinomycetota</taxon>
        <taxon>Thermoleophilia</taxon>
        <taxon>Thermoleophilales</taxon>
        <taxon>Thermoleophilaceae</taxon>
        <taxon>Thermoleophilum</taxon>
    </lineage>
</organism>
<sequence>MREPHHPPRAGIELASVLHALSDPARLAIVRELRSDGGELPCGAFDLGLSKATLSHHLRVLREAGVVWTRPDGRRRLVSLRLEDLEARFPGLIDAVLDAPDSGHGNGAVRAAGERWRARGDRASV</sequence>
<protein>
    <submittedName>
        <fullName evidence="5">Transcriptional regulator, ArsR family</fullName>
    </submittedName>
</protein>
<dbReference type="Proteomes" id="UP000222056">
    <property type="component" value="Unassembled WGS sequence"/>
</dbReference>
<gene>
    <name evidence="5" type="ORF">SAMN02745716_0554</name>
</gene>
<dbReference type="RefSeq" id="WP_093116014.1">
    <property type="nucleotide sequence ID" value="NZ_FNWJ01000001.1"/>
</dbReference>
<evidence type="ECO:0000313" key="5">
    <source>
        <dbReference type="EMBL" id="SEH10788.1"/>
    </source>
</evidence>
<dbReference type="PANTHER" id="PTHR33154:SF12">
    <property type="entry name" value="TRANSCRIPTIONAL REGULATORY PROTEIN"/>
    <property type="match status" value="1"/>
</dbReference>
<accession>A0A1H6FKW6</accession>
<dbReference type="InterPro" id="IPR051081">
    <property type="entry name" value="HTH_MetalResp_TranReg"/>
</dbReference>
<name>A0A1H6FKW6_THEAL</name>
<dbReference type="PROSITE" id="PS50987">
    <property type="entry name" value="HTH_ARSR_2"/>
    <property type="match status" value="1"/>
</dbReference>
<evidence type="ECO:0000256" key="2">
    <source>
        <dbReference type="ARBA" id="ARBA00023125"/>
    </source>
</evidence>
<evidence type="ECO:0000256" key="3">
    <source>
        <dbReference type="ARBA" id="ARBA00023163"/>
    </source>
</evidence>
<dbReference type="InterPro" id="IPR036388">
    <property type="entry name" value="WH-like_DNA-bd_sf"/>
</dbReference>
<dbReference type="InterPro" id="IPR011991">
    <property type="entry name" value="ArsR-like_HTH"/>
</dbReference>
<dbReference type="PRINTS" id="PR00778">
    <property type="entry name" value="HTHARSR"/>
</dbReference>
<dbReference type="SUPFAM" id="SSF46785">
    <property type="entry name" value="Winged helix' DNA-binding domain"/>
    <property type="match status" value="1"/>
</dbReference>
<feature type="domain" description="HTH arsR-type" evidence="4">
    <location>
        <begin position="6"/>
        <end position="100"/>
    </location>
</feature>
<dbReference type="SMART" id="SM00418">
    <property type="entry name" value="HTH_ARSR"/>
    <property type="match status" value="1"/>
</dbReference>
<evidence type="ECO:0000259" key="4">
    <source>
        <dbReference type="PROSITE" id="PS50987"/>
    </source>
</evidence>
<dbReference type="GO" id="GO:0003700">
    <property type="term" value="F:DNA-binding transcription factor activity"/>
    <property type="evidence" value="ECO:0007669"/>
    <property type="project" value="InterPro"/>
</dbReference>
<dbReference type="Gene3D" id="1.10.10.10">
    <property type="entry name" value="Winged helix-like DNA-binding domain superfamily/Winged helix DNA-binding domain"/>
    <property type="match status" value="1"/>
</dbReference>
<dbReference type="Pfam" id="PF12840">
    <property type="entry name" value="HTH_20"/>
    <property type="match status" value="1"/>
</dbReference>
<evidence type="ECO:0000313" key="6">
    <source>
        <dbReference type="Proteomes" id="UP000222056"/>
    </source>
</evidence>
<keyword evidence="1" id="KW-0805">Transcription regulation</keyword>
<proteinExistence type="predicted"/>